<dbReference type="RefSeq" id="WP_187387749.1">
    <property type="nucleotide sequence ID" value="NZ_CP086136.1"/>
</dbReference>
<evidence type="ECO:0000313" key="3">
    <source>
        <dbReference type="EMBL" id="MBO1861737.1"/>
    </source>
</evidence>
<evidence type="ECO:0000313" key="4">
    <source>
        <dbReference type="EMBL" id="UEM14615.1"/>
    </source>
</evidence>
<sequence length="80" mass="8545">MTRKLLVALAVLTLSVTAASATHHHRHAMNTHAAVPESPSPMGWAGGMNANDHAMYLKNLHDSGYNPKNDRDATGNVATQ</sequence>
<dbReference type="KEGG" id="bban:J4G43_010390"/>
<evidence type="ECO:0000256" key="1">
    <source>
        <dbReference type="SAM" id="MobiDB-lite"/>
    </source>
</evidence>
<organism evidence="3">
    <name type="scientific">Bradyrhizobium barranii subsp. barranii</name>
    <dbReference type="NCBI Taxonomy" id="2823807"/>
    <lineage>
        <taxon>Bacteria</taxon>
        <taxon>Pseudomonadati</taxon>
        <taxon>Pseudomonadota</taxon>
        <taxon>Alphaproteobacteria</taxon>
        <taxon>Hyphomicrobiales</taxon>
        <taxon>Nitrobacteraceae</taxon>
        <taxon>Bradyrhizobium</taxon>
        <taxon>Bradyrhizobium barranii</taxon>
    </lineage>
</organism>
<dbReference type="AlphaFoldDB" id="A0A939M8T5"/>
<evidence type="ECO:0008006" key="6">
    <source>
        <dbReference type="Google" id="ProtNLM"/>
    </source>
</evidence>
<feature type="signal peptide" evidence="2">
    <location>
        <begin position="1"/>
        <end position="20"/>
    </location>
</feature>
<dbReference type="EMBL" id="JAGEMI010000001">
    <property type="protein sequence ID" value="MBO1861737.1"/>
    <property type="molecule type" value="Genomic_DNA"/>
</dbReference>
<evidence type="ECO:0000256" key="2">
    <source>
        <dbReference type="SAM" id="SignalP"/>
    </source>
</evidence>
<protein>
    <recommendedName>
        <fullName evidence="6">DUF4148 domain-containing protein</fullName>
    </recommendedName>
</protein>
<accession>A0A939M8T5</accession>
<reference evidence="3" key="1">
    <citation type="submission" date="2021-03" db="EMBL/GenBank/DDBJ databases">
        <title>Whole Genome Sequence of Bradyrhizobium sp. Strain 144S4.</title>
        <authorList>
            <person name="Bromfield E.S.P."/>
            <person name="Cloutier S."/>
        </authorList>
    </citation>
    <scope>NUCLEOTIDE SEQUENCE [LARGE SCALE GENOMIC DNA]</scope>
    <source>
        <strain evidence="3">144S4</strain>
    </source>
</reference>
<keyword evidence="2" id="KW-0732">Signal</keyword>
<gene>
    <name evidence="4" type="ORF">J4G43_010390</name>
    <name evidence="3" type="ORF">J4G43_12550</name>
</gene>
<feature type="region of interest" description="Disordered" evidence="1">
    <location>
        <begin position="60"/>
        <end position="80"/>
    </location>
</feature>
<name>A0A939M8T5_9BRAD</name>
<dbReference type="EMBL" id="CP086136">
    <property type="protein sequence ID" value="UEM14615.1"/>
    <property type="molecule type" value="Genomic_DNA"/>
</dbReference>
<dbReference type="Proteomes" id="UP000664702">
    <property type="component" value="Chromosome"/>
</dbReference>
<evidence type="ECO:0000313" key="5">
    <source>
        <dbReference type="Proteomes" id="UP000664702"/>
    </source>
</evidence>
<feature type="chain" id="PRO_5037438940" description="DUF4148 domain-containing protein" evidence="2">
    <location>
        <begin position="21"/>
        <end position="80"/>
    </location>
</feature>
<proteinExistence type="predicted"/>
<reference evidence="4 5" key="2">
    <citation type="journal article" date="2022" name="Int. J. Syst. Evol. Microbiol.">
        <title>Strains of Bradyrhizobium barranii sp. nov. associated with legumes native to Canada are symbionts of soybeans and belong to different subspecies (subsp. barranii subsp. nov. and subsp. apii subsp. nov.) and symbiovars (sv. glycinearum and sv. septentrionale).</title>
        <authorList>
            <person name="Bromfield E.S.P."/>
            <person name="Cloutier S."/>
            <person name="Wasai-Hara S."/>
            <person name="Minamisawa K."/>
        </authorList>
    </citation>
    <scope>NUCLEOTIDE SEQUENCE [LARGE SCALE GENOMIC DNA]</scope>
    <source>
        <strain evidence="4 5">144S4</strain>
    </source>
</reference>
<feature type="region of interest" description="Disordered" evidence="1">
    <location>
        <begin position="20"/>
        <end position="46"/>
    </location>
</feature>